<dbReference type="EMBL" id="KQ964285">
    <property type="protein sequence ID" value="KXJ85333.1"/>
    <property type="molecule type" value="Genomic_DNA"/>
</dbReference>
<gene>
    <name evidence="1" type="ORF">Micbo1qcDRAFT_112340</name>
</gene>
<feature type="non-terminal residue" evidence="1">
    <location>
        <position position="1"/>
    </location>
</feature>
<reference evidence="2" key="1">
    <citation type="submission" date="2016-02" db="EMBL/GenBank/DDBJ databases">
        <title>Draft genome sequence of Microdochium bolleyi, a fungal endophyte of beachgrass.</title>
        <authorList>
            <consortium name="DOE Joint Genome Institute"/>
            <person name="David A.S."/>
            <person name="May G."/>
            <person name="Haridas S."/>
            <person name="Lim J."/>
            <person name="Wang M."/>
            <person name="Labutti K."/>
            <person name="Lipzen A."/>
            <person name="Barry K."/>
            <person name="Grigoriev I.V."/>
        </authorList>
    </citation>
    <scope>NUCLEOTIDE SEQUENCE [LARGE SCALE GENOMIC DNA]</scope>
    <source>
        <strain evidence="2">J235TASD1</strain>
    </source>
</reference>
<accession>A0A136IK65</accession>
<dbReference type="AlphaFoldDB" id="A0A136IK65"/>
<name>A0A136IK65_9PEZI</name>
<dbReference type="InParanoid" id="A0A136IK65"/>
<dbReference type="OrthoDB" id="5394791at2759"/>
<keyword evidence="2" id="KW-1185">Reference proteome</keyword>
<feature type="non-terminal residue" evidence="1">
    <location>
        <position position="71"/>
    </location>
</feature>
<proteinExistence type="predicted"/>
<evidence type="ECO:0000313" key="2">
    <source>
        <dbReference type="Proteomes" id="UP000070501"/>
    </source>
</evidence>
<dbReference type="Proteomes" id="UP000070501">
    <property type="component" value="Unassembled WGS sequence"/>
</dbReference>
<evidence type="ECO:0000313" key="1">
    <source>
        <dbReference type="EMBL" id="KXJ85333.1"/>
    </source>
</evidence>
<organism evidence="1 2">
    <name type="scientific">Microdochium bolleyi</name>
    <dbReference type="NCBI Taxonomy" id="196109"/>
    <lineage>
        <taxon>Eukaryota</taxon>
        <taxon>Fungi</taxon>
        <taxon>Dikarya</taxon>
        <taxon>Ascomycota</taxon>
        <taxon>Pezizomycotina</taxon>
        <taxon>Sordariomycetes</taxon>
        <taxon>Xylariomycetidae</taxon>
        <taxon>Xylariales</taxon>
        <taxon>Microdochiaceae</taxon>
        <taxon>Microdochium</taxon>
    </lineage>
</organism>
<protein>
    <submittedName>
        <fullName evidence="1">Uncharacterized protein</fullName>
    </submittedName>
</protein>
<sequence>LTARACVANGCKCKVGLPQGQYCGNCVLRSDGSWAITAKRVSTHIYECNPSGGCCSYGYAGDCGGLNARCR</sequence>